<protein>
    <submittedName>
        <fullName evidence="1">Uncharacterized protein</fullName>
    </submittedName>
</protein>
<reference evidence="1" key="1">
    <citation type="submission" date="2023-04" db="EMBL/GenBank/DDBJ databases">
        <authorList>
            <consortium name="ELIXIR-Norway"/>
        </authorList>
    </citation>
    <scope>NUCLEOTIDE SEQUENCE [LARGE SCALE GENOMIC DNA]</scope>
</reference>
<accession>A0ABN8Y4H6</accession>
<gene>
    <name evidence="1" type="ORF">MRATA1EN1_LOCUS4449</name>
</gene>
<sequence>MARPGEPRRTGRTRPRCARTPKWGAAGRALLCGCQPRTSAEAAPQHEGWQDQDSFGEGRDILIDDSVQPNYTVSQELRGTFLDFQDSFPIEAKQ</sequence>
<evidence type="ECO:0000313" key="1">
    <source>
        <dbReference type="EMBL" id="CAI9155487.1"/>
    </source>
</evidence>
<proteinExistence type="predicted"/>
<organism evidence="1 2">
    <name type="scientific">Rangifer tarandus platyrhynchus</name>
    <name type="common">Svalbard reindeer</name>
    <dbReference type="NCBI Taxonomy" id="3082113"/>
    <lineage>
        <taxon>Eukaryota</taxon>
        <taxon>Metazoa</taxon>
        <taxon>Chordata</taxon>
        <taxon>Craniata</taxon>
        <taxon>Vertebrata</taxon>
        <taxon>Euteleostomi</taxon>
        <taxon>Mammalia</taxon>
        <taxon>Eutheria</taxon>
        <taxon>Laurasiatheria</taxon>
        <taxon>Artiodactyla</taxon>
        <taxon>Ruminantia</taxon>
        <taxon>Pecora</taxon>
        <taxon>Cervidae</taxon>
        <taxon>Odocoileinae</taxon>
        <taxon>Rangifer</taxon>
    </lineage>
</organism>
<dbReference type="Proteomes" id="UP001176941">
    <property type="component" value="Chromosome 12"/>
</dbReference>
<evidence type="ECO:0000313" key="2">
    <source>
        <dbReference type="Proteomes" id="UP001176941"/>
    </source>
</evidence>
<keyword evidence="2" id="KW-1185">Reference proteome</keyword>
<name>A0ABN8Y4H6_RANTA</name>
<dbReference type="EMBL" id="OX459948">
    <property type="protein sequence ID" value="CAI9155487.1"/>
    <property type="molecule type" value="Genomic_DNA"/>
</dbReference>